<dbReference type="Proteomes" id="UP000184212">
    <property type="component" value="Unassembled WGS sequence"/>
</dbReference>
<feature type="transmembrane region" description="Helical" evidence="1">
    <location>
        <begin position="36"/>
        <end position="54"/>
    </location>
</feature>
<reference evidence="2 3" key="1">
    <citation type="submission" date="2016-11" db="EMBL/GenBank/DDBJ databases">
        <authorList>
            <person name="Jaros S."/>
            <person name="Januszkiewicz K."/>
            <person name="Wedrychowicz H."/>
        </authorList>
    </citation>
    <scope>NUCLEOTIDE SEQUENCE [LARGE SCALE GENOMIC DNA]</scope>
    <source>
        <strain evidence="2 3">DSM 24574</strain>
    </source>
</reference>
<dbReference type="EMBL" id="FQWQ01000002">
    <property type="protein sequence ID" value="SHH31484.1"/>
    <property type="molecule type" value="Genomic_DNA"/>
</dbReference>
<keyword evidence="1" id="KW-0812">Transmembrane</keyword>
<name>A0A1M5RZ83_9BACT</name>
<organism evidence="2 3">
    <name type="scientific">Chryseolinea serpens</name>
    <dbReference type="NCBI Taxonomy" id="947013"/>
    <lineage>
        <taxon>Bacteria</taxon>
        <taxon>Pseudomonadati</taxon>
        <taxon>Bacteroidota</taxon>
        <taxon>Cytophagia</taxon>
        <taxon>Cytophagales</taxon>
        <taxon>Fulvivirgaceae</taxon>
        <taxon>Chryseolinea</taxon>
    </lineage>
</organism>
<protein>
    <recommendedName>
        <fullName evidence="4">PH domain-containing protein</fullName>
    </recommendedName>
</protein>
<accession>A0A1M5RZ83</accession>
<feature type="transmembrane region" description="Helical" evidence="1">
    <location>
        <begin position="12"/>
        <end position="30"/>
    </location>
</feature>
<sequence>MKRLSATNTINGLVPPILLLLGLTFYVVKVDHPTTISHFGVVFSVYVVLLAWVYSVSKRVFDLYYDAQFLYLKGVLRSFKVPLKIVRKIQFTNTMVPAFGIPRGYRIEFDPSANIDDQGIWLMAGSKKVEEFAETVRKVNERVVVRHSSLFEHIS</sequence>
<evidence type="ECO:0000313" key="2">
    <source>
        <dbReference type="EMBL" id="SHH31484.1"/>
    </source>
</evidence>
<dbReference type="AlphaFoldDB" id="A0A1M5RZ83"/>
<keyword evidence="3" id="KW-1185">Reference proteome</keyword>
<keyword evidence="1" id="KW-1133">Transmembrane helix</keyword>
<gene>
    <name evidence="2" type="ORF">SAMN04488109_3660</name>
</gene>
<dbReference type="RefSeq" id="WP_073136693.1">
    <property type="nucleotide sequence ID" value="NZ_FQWQ01000002.1"/>
</dbReference>
<evidence type="ECO:0000256" key="1">
    <source>
        <dbReference type="SAM" id="Phobius"/>
    </source>
</evidence>
<evidence type="ECO:0000313" key="3">
    <source>
        <dbReference type="Proteomes" id="UP000184212"/>
    </source>
</evidence>
<keyword evidence="1" id="KW-0472">Membrane</keyword>
<evidence type="ECO:0008006" key="4">
    <source>
        <dbReference type="Google" id="ProtNLM"/>
    </source>
</evidence>
<proteinExistence type="predicted"/>